<evidence type="ECO:0000313" key="1">
    <source>
        <dbReference type="EMBL" id="GAA4369279.1"/>
    </source>
</evidence>
<accession>A0ABP8IRV0</accession>
<protein>
    <recommendedName>
        <fullName evidence="3">Carboxypeptidase-like regulatory domain-containing protein</fullName>
    </recommendedName>
</protein>
<dbReference type="InterPro" id="IPR008969">
    <property type="entry name" value="CarboxyPept-like_regulatory"/>
</dbReference>
<dbReference type="Gene3D" id="2.60.40.1120">
    <property type="entry name" value="Carboxypeptidase-like, regulatory domain"/>
    <property type="match status" value="1"/>
</dbReference>
<name>A0ABP8IRV0_9BACT</name>
<sequence length="84" mass="8828">MVVIKGIVRRQNGKVLPGASVFPASEPDLAVVTDQNGAFELTVPASQLPAGVLTIAYAGLADYQVAMEKAQQQPLLVTLPPKTK</sequence>
<dbReference type="SUPFAM" id="SSF49464">
    <property type="entry name" value="Carboxypeptidase regulatory domain-like"/>
    <property type="match status" value="1"/>
</dbReference>
<keyword evidence="2" id="KW-1185">Reference proteome</keyword>
<reference evidence="2" key="1">
    <citation type="journal article" date="2019" name="Int. J. Syst. Evol. Microbiol.">
        <title>The Global Catalogue of Microorganisms (GCM) 10K type strain sequencing project: providing services to taxonomists for standard genome sequencing and annotation.</title>
        <authorList>
            <consortium name="The Broad Institute Genomics Platform"/>
            <consortium name="The Broad Institute Genome Sequencing Center for Infectious Disease"/>
            <person name="Wu L."/>
            <person name="Ma J."/>
        </authorList>
    </citation>
    <scope>NUCLEOTIDE SEQUENCE [LARGE SCALE GENOMIC DNA]</scope>
    <source>
        <strain evidence="2">JCM 17923</strain>
    </source>
</reference>
<evidence type="ECO:0000313" key="2">
    <source>
        <dbReference type="Proteomes" id="UP001501153"/>
    </source>
</evidence>
<dbReference type="Proteomes" id="UP001501153">
    <property type="component" value="Unassembled WGS sequence"/>
</dbReference>
<organism evidence="1 2">
    <name type="scientific">Hymenobacter saemangeumensis</name>
    <dbReference type="NCBI Taxonomy" id="1084522"/>
    <lineage>
        <taxon>Bacteria</taxon>
        <taxon>Pseudomonadati</taxon>
        <taxon>Bacteroidota</taxon>
        <taxon>Cytophagia</taxon>
        <taxon>Cytophagales</taxon>
        <taxon>Hymenobacteraceae</taxon>
        <taxon>Hymenobacter</taxon>
    </lineage>
</organism>
<dbReference type="EMBL" id="BAABGZ010000080">
    <property type="protein sequence ID" value="GAA4369279.1"/>
    <property type="molecule type" value="Genomic_DNA"/>
</dbReference>
<proteinExistence type="predicted"/>
<comment type="caution">
    <text evidence="1">The sequence shown here is derived from an EMBL/GenBank/DDBJ whole genome shotgun (WGS) entry which is preliminary data.</text>
</comment>
<evidence type="ECO:0008006" key="3">
    <source>
        <dbReference type="Google" id="ProtNLM"/>
    </source>
</evidence>
<gene>
    <name evidence="1" type="ORF">GCM10023185_42780</name>
</gene>